<dbReference type="GO" id="GO:0006355">
    <property type="term" value="P:regulation of DNA-templated transcription"/>
    <property type="evidence" value="ECO:0007669"/>
    <property type="project" value="TreeGrafter"/>
</dbReference>
<dbReference type="Pfam" id="PF17035">
    <property type="entry name" value="BET"/>
    <property type="match status" value="1"/>
</dbReference>
<feature type="compositionally biased region" description="Basic and acidic residues" evidence="3">
    <location>
        <begin position="679"/>
        <end position="692"/>
    </location>
</feature>
<keyword evidence="7" id="KW-1185">Reference proteome</keyword>
<dbReference type="InterPro" id="IPR001487">
    <property type="entry name" value="Bromodomain"/>
</dbReference>
<evidence type="ECO:0000259" key="4">
    <source>
        <dbReference type="PROSITE" id="PS50014"/>
    </source>
</evidence>
<dbReference type="PANTHER" id="PTHR22880">
    <property type="entry name" value="FALZ-RELATED BROMODOMAIN-CONTAINING PROTEINS"/>
    <property type="match status" value="1"/>
</dbReference>
<evidence type="ECO:0000259" key="5">
    <source>
        <dbReference type="PROSITE" id="PS51525"/>
    </source>
</evidence>
<organism evidence="6 7">
    <name type="scientific">Plectosphaerella cucumerina</name>
    <dbReference type="NCBI Taxonomy" id="40658"/>
    <lineage>
        <taxon>Eukaryota</taxon>
        <taxon>Fungi</taxon>
        <taxon>Dikarya</taxon>
        <taxon>Ascomycota</taxon>
        <taxon>Pezizomycotina</taxon>
        <taxon>Sordariomycetes</taxon>
        <taxon>Hypocreomycetidae</taxon>
        <taxon>Glomerellales</taxon>
        <taxon>Plectosphaerellaceae</taxon>
        <taxon>Plectosphaerella</taxon>
    </lineage>
</organism>
<dbReference type="SMART" id="SM00297">
    <property type="entry name" value="BROMO"/>
    <property type="match status" value="2"/>
</dbReference>
<feature type="region of interest" description="Disordered" evidence="3">
    <location>
        <begin position="799"/>
        <end position="880"/>
    </location>
</feature>
<dbReference type="SUPFAM" id="SSF47370">
    <property type="entry name" value="Bromodomain"/>
    <property type="match status" value="2"/>
</dbReference>
<dbReference type="GO" id="GO:0006338">
    <property type="term" value="P:chromatin remodeling"/>
    <property type="evidence" value="ECO:0007669"/>
    <property type="project" value="TreeGrafter"/>
</dbReference>
<dbReference type="GO" id="GO:0005634">
    <property type="term" value="C:nucleus"/>
    <property type="evidence" value="ECO:0007669"/>
    <property type="project" value="TreeGrafter"/>
</dbReference>
<dbReference type="Gene3D" id="1.20.920.10">
    <property type="entry name" value="Bromodomain-like"/>
    <property type="match status" value="2"/>
</dbReference>
<feature type="region of interest" description="Disordered" evidence="3">
    <location>
        <begin position="599"/>
        <end position="631"/>
    </location>
</feature>
<feature type="compositionally biased region" description="Basic and acidic residues" evidence="3">
    <location>
        <begin position="22"/>
        <end position="31"/>
    </location>
</feature>
<dbReference type="AlphaFoldDB" id="A0A8K0TMQ5"/>
<evidence type="ECO:0000313" key="7">
    <source>
        <dbReference type="Proteomes" id="UP000813385"/>
    </source>
</evidence>
<evidence type="ECO:0000256" key="2">
    <source>
        <dbReference type="PROSITE-ProRule" id="PRU00035"/>
    </source>
</evidence>
<proteinExistence type="predicted"/>
<feature type="compositionally biased region" description="Basic and acidic residues" evidence="3">
    <location>
        <begin position="90"/>
        <end position="100"/>
    </location>
</feature>
<name>A0A8K0TMQ5_9PEZI</name>
<gene>
    <name evidence="6" type="ORF">B0T11DRAFT_53343</name>
</gene>
<dbReference type="EMBL" id="JAGPXD010000002">
    <property type="protein sequence ID" value="KAH7367382.1"/>
    <property type="molecule type" value="Genomic_DNA"/>
</dbReference>
<dbReference type="CDD" id="cd04369">
    <property type="entry name" value="Bromodomain"/>
    <property type="match status" value="1"/>
</dbReference>
<feature type="domain" description="Bromo" evidence="4">
    <location>
        <begin position="502"/>
        <end position="574"/>
    </location>
</feature>
<feature type="compositionally biased region" description="Basic and acidic residues" evidence="3">
    <location>
        <begin position="835"/>
        <end position="850"/>
    </location>
</feature>
<feature type="compositionally biased region" description="Acidic residues" evidence="3">
    <location>
        <begin position="606"/>
        <end position="619"/>
    </location>
</feature>
<dbReference type="Gene3D" id="1.20.1270.220">
    <property type="match status" value="1"/>
</dbReference>
<dbReference type="PANTHER" id="PTHR22880:SF225">
    <property type="entry name" value="BROMODOMAIN-CONTAINING PROTEIN BET-1-RELATED"/>
    <property type="match status" value="1"/>
</dbReference>
<feature type="compositionally biased region" description="Polar residues" evidence="3">
    <location>
        <begin position="58"/>
        <end position="71"/>
    </location>
</feature>
<comment type="caution">
    <text evidence="6">The sequence shown here is derived from an EMBL/GenBank/DDBJ whole genome shotgun (WGS) entry which is preliminary data.</text>
</comment>
<sequence length="880" mass="95536">MAVMASPQPEAAATALKSADPVIDKETKAETNGHTSPAPLTNGKSEPSPGSDAVAGHESQNAEAVTSNQAVSAKPDAPDTAESTLVESQSTKEAEPKQDVEMGNSAIDAPAEKSKSPEAVAEVSKPSESSNPTKDVEMPDAAASPKPNGTESEPAKKLPSPSATPVDEDQPTSLSQLALNPKADSPADVNMDDVPAASIKVARVREEDAASDEPAAKRARTEPSEDETSQAAPAEPSAVAVDDGINSSKTQSEVIDDAFKSVSLWTDPIVDSQPMNNFRIREYRRILAGAKKTKAGGNFKDAVIKMWPGLADSYLARIDKPMDIGLLERNLRDGRVYKTLGEFKKDLVLLYYNAYMFNGALHEVTLWGKSAVEQIWHKLLEVPLDEPSRSKSTAKHNPSRHSEPRPAAQAAPPPPPPKKDPRPAPVSPVVRNEPDAYAVPPGGVPQVRRASTQNETDRPKRTIHPPKNRDIDYTAMQNFNKKKLPLELQFGYEVVNELMDPRHELMNGPFLAPVDPVALQIPNYWSIIKKPMDLSTMKSKFVSGEYTSLQQVQQDVRLIISNCAKFNGPDHPVTFQANALGDKAKSEWVKKDQWLAKNTPAKIVDEDTSDEEDEEEEEREPAGSKGGANSSTIAALEKRLSDETAKLSEFFTNVENSDDTMIDIQRTVVTTIRKRLIEEKEKAASQKVEKTKGKPGKPSAKSKTGPASKKSGAFASKKSLGSANKKKRLMTQAEKDAIANGINDLDESNITKAIDIIKKDTGQSENDSGELELEIDQLTNDALHKLWDLLKRVLPGFAASIPAPAAPPPARSQSPVNSGGKASKSGKPKKNKPMNAKEQEARIAELERLKQSYVSGQEPDREPEMPLHPLREDSSDSEEE</sequence>
<dbReference type="InterPro" id="IPR050935">
    <property type="entry name" value="Bromo_chromatin_reader"/>
</dbReference>
<accession>A0A8K0TMQ5</accession>
<dbReference type="PRINTS" id="PR00503">
    <property type="entry name" value="BROMODOMAIN"/>
</dbReference>
<feature type="region of interest" description="Disordered" evidence="3">
    <location>
        <begin position="1"/>
        <end position="245"/>
    </location>
</feature>
<feature type="compositionally biased region" description="Basic and acidic residues" evidence="3">
    <location>
        <begin position="858"/>
        <end position="874"/>
    </location>
</feature>
<dbReference type="PROSITE" id="PS51525">
    <property type="entry name" value="NET"/>
    <property type="match status" value="1"/>
</dbReference>
<feature type="compositionally biased region" description="Low complexity" evidence="3">
    <location>
        <begin position="696"/>
        <end position="723"/>
    </location>
</feature>
<dbReference type="InterPro" id="IPR036427">
    <property type="entry name" value="Bromodomain-like_sf"/>
</dbReference>
<feature type="compositionally biased region" description="Low complexity" evidence="3">
    <location>
        <begin position="811"/>
        <end position="823"/>
    </location>
</feature>
<feature type="compositionally biased region" description="Basic and acidic residues" evidence="3">
    <location>
        <begin position="203"/>
        <end position="223"/>
    </location>
</feature>
<dbReference type="PROSITE" id="PS50014">
    <property type="entry name" value="BROMODOMAIN_2"/>
    <property type="match status" value="2"/>
</dbReference>
<evidence type="ECO:0000256" key="1">
    <source>
        <dbReference type="ARBA" id="ARBA00023117"/>
    </source>
</evidence>
<dbReference type="GO" id="GO:0000785">
    <property type="term" value="C:chromatin"/>
    <property type="evidence" value="ECO:0007669"/>
    <property type="project" value="TreeGrafter"/>
</dbReference>
<dbReference type="InterPro" id="IPR038336">
    <property type="entry name" value="NET_sf"/>
</dbReference>
<dbReference type="Proteomes" id="UP000813385">
    <property type="component" value="Unassembled WGS sequence"/>
</dbReference>
<dbReference type="InterPro" id="IPR027353">
    <property type="entry name" value="NET_dom"/>
</dbReference>
<keyword evidence="1 2" id="KW-0103">Bromodomain</keyword>
<reference evidence="6" key="1">
    <citation type="journal article" date="2021" name="Nat. Commun.">
        <title>Genetic determinants of endophytism in the Arabidopsis root mycobiome.</title>
        <authorList>
            <person name="Mesny F."/>
            <person name="Miyauchi S."/>
            <person name="Thiergart T."/>
            <person name="Pickel B."/>
            <person name="Atanasova L."/>
            <person name="Karlsson M."/>
            <person name="Huettel B."/>
            <person name="Barry K.W."/>
            <person name="Haridas S."/>
            <person name="Chen C."/>
            <person name="Bauer D."/>
            <person name="Andreopoulos W."/>
            <person name="Pangilinan J."/>
            <person name="LaButti K."/>
            <person name="Riley R."/>
            <person name="Lipzen A."/>
            <person name="Clum A."/>
            <person name="Drula E."/>
            <person name="Henrissat B."/>
            <person name="Kohler A."/>
            <person name="Grigoriev I.V."/>
            <person name="Martin F.M."/>
            <person name="Hacquard S."/>
        </authorList>
    </citation>
    <scope>NUCLEOTIDE SEQUENCE</scope>
    <source>
        <strain evidence="6">MPI-CAGE-AT-0016</strain>
    </source>
</reference>
<dbReference type="Pfam" id="PF00439">
    <property type="entry name" value="Bromodomain"/>
    <property type="match status" value="2"/>
</dbReference>
<protein>
    <submittedName>
        <fullName evidence="6">Bromodomain-containing factor 1</fullName>
    </submittedName>
</protein>
<evidence type="ECO:0000313" key="6">
    <source>
        <dbReference type="EMBL" id="KAH7367382.1"/>
    </source>
</evidence>
<evidence type="ECO:0000256" key="3">
    <source>
        <dbReference type="SAM" id="MobiDB-lite"/>
    </source>
</evidence>
<feature type="compositionally biased region" description="Polar residues" evidence="3">
    <location>
        <begin position="32"/>
        <end position="45"/>
    </location>
</feature>
<dbReference type="OrthoDB" id="784962at2759"/>
<feature type="region of interest" description="Disordered" evidence="3">
    <location>
        <begin position="679"/>
        <end position="728"/>
    </location>
</feature>
<feature type="domain" description="NET" evidence="5">
    <location>
        <begin position="720"/>
        <end position="801"/>
    </location>
</feature>
<feature type="domain" description="Bromo" evidence="4">
    <location>
        <begin position="314"/>
        <end position="365"/>
    </location>
</feature>
<feature type="region of interest" description="Disordered" evidence="3">
    <location>
        <begin position="386"/>
        <end position="469"/>
    </location>
</feature>